<keyword evidence="1" id="KW-0812">Transmembrane</keyword>
<feature type="non-terminal residue" evidence="3">
    <location>
        <position position="1"/>
    </location>
</feature>
<sequence>LDILNELAKSDFLEIFSNLVIALHILLTVPMSVAIAEAFFSKLKIKNYLRNTMTQTQSCNLTMI</sequence>
<evidence type="ECO:0000256" key="1">
    <source>
        <dbReference type="SAM" id="Phobius"/>
    </source>
</evidence>
<feature type="transmembrane region" description="Helical" evidence="1">
    <location>
        <begin position="15"/>
        <end position="40"/>
    </location>
</feature>
<dbReference type="InterPro" id="IPR008906">
    <property type="entry name" value="HATC_C_dom"/>
</dbReference>
<evidence type="ECO:0000313" key="3">
    <source>
        <dbReference type="EMBL" id="KYQ54552.1"/>
    </source>
</evidence>
<evidence type="ECO:0000313" key="4">
    <source>
        <dbReference type="Proteomes" id="UP000075809"/>
    </source>
</evidence>
<dbReference type="Pfam" id="PF05699">
    <property type="entry name" value="Dimer_Tnp_hAT"/>
    <property type="match status" value="1"/>
</dbReference>
<evidence type="ECO:0000259" key="2">
    <source>
        <dbReference type="Pfam" id="PF05699"/>
    </source>
</evidence>
<organism evidence="3 4">
    <name type="scientific">Mycetomoellerius zeteki</name>
    <dbReference type="NCBI Taxonomy" id="64791"/>
    <lineage>
        <taxon>Eukaryota</taxon>
        <taxon>Metazoa</taxon>
        <taxon>Ecdysozoa</taxon>
        <taxon>Arthropoda</taxon>
        <taxon>Hexapoda</taxon>
        <taxon>Insecta</taxon>
        <taxon>Pterygota</taxon>
        <taxon>Neoptera</taxon>
        <taxon>Endopterygota</taxon>
        <taxon>Hymenoptera</taxon>
        <taxon>Apocrita</taxon>
        <taxon>Aculeata</taxon>
        <taxon>Formicoidea</taxon>
        <taxon>Formicidae</taxon>
        <taxon>Myrmicinae</taxon>
        <taxon>Mycetomoellerius</taxon>
    </lineage>
</organism>
<dbReference type="EMBL" id="KQ982579">
    <property type="protein sequence ID" value="KYQ54552.1"/>
    <property type="molecule type" value="Genomic_DNA"/>
</dbReference>
<keyword evidence="1" id="KW-1133">Transmembrane helix</keyword>
<dbReference type="GO" id="GO:0046983">
    <property type="term" value="F:protein dimerization activity"/>
    <property type="evidence" value="ECO:0007669"/>
    <property type="project" value="InterPro"/>
</dbReference>
<feature type="domain" description="HAT C-terminal dimerisation" evidence="2">
    <location>
        <begin position="15"/>
        <end position="61"/>
    </location>
</feature>
<accession>A0A151X2S0</accession>
<proteinExistence type="predicted"/>
<protein>
    <recommendedName>
        <fullName evidence="2">HAT C-terminal dimerisation domain-containing protein</fullName>
    </recommendedName>
</protein>
<keyword evidence="1" id="KW-0472">Membrane</keyword>
<dbReference type="AlphaFoldDB" id="A0A151X2S0"/>
<reference evidence="3 4" key="1">
    <citation type="submission" date="2015-09" db="EMBL/GenBank/DDBJ databases">
        <title>Trachymyrmex zeteki WGS genome.</title>
        <authorList>
            <person name="Nygaard S."/>
            <person name="Hu H."/>
            <person name="Boomsma J."/>
            <person name="Zhang G."/>
        </authorList>
    </citation>
    <scope>NUCLEOTIDE SEQUENCE [LARGE SCALE GENOMIC DNA]</scope>
    <source>
        <strain evidence="3">Tzet28-1</strain>
        <tissue evidence="3">Whole body</tissue>
    </source>
</reference>
<name>A0A151X2S0_9HYME</name>
<keyword evidence="4" id="KW-1185">Reference proteome</keyword>
<gene>
    <name evidence="3" type="ORF">ALC60_06576</name>
</gene>
<dbReference type="Proteomes" id="UP000075809">
    <property type="component" value="Unassembled WGS sequence"/>
</dbReference>